<dbReference type="AlphaFoldDB" id="A0A4U0PYN0"/>
<dbReference type="SUPFAM" id="SSF58104">
    <property type="entry name" value="Methyl-accepting chemotaxis protein (MCP) signaling domain"/>
    <property type="match status" value="1"/>
</dbReference>
<protein>
    <submittedName>
        <fullName evidence="9">Methyl-accepting chemotaxis protein</fullName>
    </submittedName>
</protein>
<evidence type="ECO:0000256" key="6">
    <source>
        <dbReference type="SAM" id="Phobius"/>
    </source>
</evidence>
<accession>A0A4U0PYN0</accession>
<evidence type="ECO:0000256" key="3">
    <source>
        <dbReference type="ARBA" id="ARBA00029447"/>
    </source>
</evidence>
<dbReference type="SMART" id="SM00283">
    <property type="entry name" value="MA"/>
    <property type="match status" value="1"/>
</dbReference>
<feature type="coiled-coil region" evidence="5">
    <location>
        <begin position="215"/>
        <end position="249"/>
    </location>
</feature>
<dbReference type="CDD" id="cd19410">
    <property type="entry name" value="HK9-like_sensor"/>
    <property type="match status" value="1"/>
</dbReference>
<name>A0A4U0PYN0_9NEIS</name>
<dbReference type="InterPro" id="IPR004089">
    <property type="entry name" value="MCPsignal_dom"/>
</dbReference>
<dbReference type="GO" id="GO:0004888">
    <property type="term" value="F:transmembrane signaling receptor activity"/>
    <property type="evidence" value="ECO:0007669"/>
    <property type="project" value="InterPro"/>
</dbReference>
<evidence type="ECO:0000256" key="2">
    <source>
        <dbReference type="ARBA" id="ARBA00023224"/>
    </source>
</evidence>
<dbReference type="Pfam" id="PF05227">
    <property type="entry name" value="CHASE3"/>
    <property type="match status" value="1"/>
</dbReference>
<dbReference type="GO" id="GO:0006935">
    <property type="term" value="P:chemotaxis"/>
    <property type="evidence" value="ECO:0007669"/>
    <property type="project" value="InterPro"/>
</dbReference>
<comment type="subcellular location">
    <subcellularLocation>
        <location evidence="1">Membrane</location>
    </subcellularLocation>
</comment>
<keyword evidence="6" id="KW-1133">Transmembrane helix</keyword>
<sequence length="518" mass="55130">MGVIANNVGRVKDATGWTEHTYKVLMQVDDMLAGMINMETGQRGFLLSGQDDFLGPYNSGHQAFDEALTKITELTKDNATQQERLKKLATLMEDWIGNVVTPEIALRRDVAAGTRSMDEVVAVVRQANGKSRMDAMRQVLSEISDAESSLLGARAAEANAARQSNVVTMIIASILCAVIGVGIAVGISSSLARRLKEAGDMAARASHGDFSRDVAAGAQDEIGRLLSALNQMQQKLREMLHHVKQSAEDLLGGAERISQASDQVSVGAREQSSAAAAMAAAVEQLTVSINHVAGSAREAEEQSREAGRVSTSGSEVIGQTVAGIRSISESVRSASQTVDHLGEHAKQITGIVNVIKEIADQTNLLALNAAIEAARAGEQGRGFAVVADEVRKLAERTSTSTIEIATMIEKIQVGTRTAVDSMSDGVKKVEENVETANSAGEAIGQIRTSADRVVSVVADITTSLTEQSTASNDVARNVEKIAQMSEENSRAVDETAHTAQQLRDLATELERRVAQFKL</sequence>
<dbReference type="Pfam" id="PF00015">
    <property type="entry name" value="MCPsignal"/>
    <property type="match status" value="1"/>
</dbReference>
<dbReference type="OrthoDB" id="8595956at2"/>
<dbReference type="Gene3D" id="1.10.287.950">
    <property type="entry name" value="Methyl-accepting chemotaxis protein"/>
    <property type="match status" value="1"/>
</dbReference>
<dbReference type="PANTHER" id="PTHR32089:SF112">
    <property type="entry name" value="LYSOZYME-LIKE PROTEIN-RELATED"/>
    <property type="match status" value="1"/>
</dbReference>
<dbReference type="EMBL" id="SUMF01000010">
    <property type="protein sequence ID" value="TJZ73370.1"/>
    <property type="molecule type" value="Genomic_DNA"/>
</dbReference>
<dbReference type="GO" id="GO:0007165">
    <property type="term" value="P:signal transduction"/>
    <property type="evidence" value="ECO:0007669"/>
    <property type="project" value="UniProtKB-KW"/>
</dbReference>
<dbReference type="PROSITE" id="PS50111">
    <property type="entry name" value="CHEMOTAXIS_TRANSDUC_2"/>
    <property type="match status" value="1"/>
</dbReference>
<gene>
    <name evidence="9" type="ORF">FAZ21_10585</name>
</gene>
<dbReference type="InterPro" id="IPR004090">
    <property type="entry name" value="Chemotax_Me-accpt_rcpt"/>
</dbReference>
<dbReference type="GO" id="GO:0016020">
    <property type="term" value="C:membrane"/>
    <property type="evidence" value="ECO:0007669"/>
    <property type="project" value="UniProtKB-SubCell"/>
</dbReference>
<proteinExistence type="inferred from homology"/>
<comment type="similarity">
    <text evidence="3">Belongs to the methyl-accepting chemotaxis (MCP) protein family.</text>
</comment>
<feature type="domain" description="HAMP" evidence="8">
    <location>
        <begin position="189"/>
        <end position="241"/>
    </location>
</feature>
<evidence type="ECO:0000259" key="7">
    <source>
        <dbReference type="PROSITE" id="PS50111"/>
    </source>
</evidence>
<dbReference type="PRINTS" id="PR00260">
    <property type="entry name" value="CHEMTRNSDUCR"/>
</dbReference>
<dbReference type="Proteomes" id="UP000310016">
    <property type="component" value="Unassembled WGS sequence"/>
</dbReference>
<keyword evidence="6" id="KW-0812">Transmembrane</keyword>
<keyword evidence="6" id="KW-0472">Membrane</keyword>
<keyword evidence="5" id="KW-0175">Coiled coil</keyword>
<comment type="caution">
    <text evidence="9">The sequence shown here is derived from an EMBL/GenBank/DDBJ whole genome shotgun (WGS) entry which is preliminary data.</text>
</comment>
<dbReference type="Pfam" id="PF00672">
    <property type="entry name" value="HAMP"/>
    <property type="match status" value="1"/>
</dbReference>
<evidence type="ECO:0000259" key="8">
    <source>
        <dbReference type="PROSITE" id="PS50885"/>
    </source>
</evidence>
<dbReference type="PROSITE" id="PS50885">
    <property type="entry name" value="HAMP"/>
    <property type="match status" value="1"/>
</dbReference>
<evidence type="ECO:0000256" key="5">
    <source>
        <dbReference type="SAM" id="Coils"/>
    </source>
</evidence>
<evidence type="ECO:0000313" key="9">
    <source>
        <dbReference type="EMBL" id="TJZ73370.1"/>
    </source>
</evidence>
<evidence type="ECO:0000256" key="1">
    <source>
        <dbReference type="ARBA" id="ARBA00004370"/>
    </source>
</evidence>
<feature type="transmembrane region" description="Helical" evidence="6">
    <location>
        <begin position="166"/>
        <end position="187"/>
    </location>
</feature>
<evidence type="ECO:0000313" key="10">
    <source>
        <dbReference type="Proteomes" id="UP000310016"/>
    </source>
</evidence>
<dbReference type="CDD" id="cd11386">
    <property type="entry name" value="MCP_signal"/>
    <property type="match status" value="1"/>
</dbReference>
<dbReference type="FunFam" id="1.10.287.950:FF:000001">
    <property type="entry name" value="Methyl-accepting chemotaxis sensory transducer"/>
    <property type="match status" value="1"/>
</dbReference>
<dbReference type="InterPro" id="IPR003660">
    <property type="entry name" value="HAMP_dom"/>
</dbReference>
<dbReference type="InterPro" id="IPR007891">
    <property type="entry name" value="CHASE3"/>
</dbReference>
<dbReference type="CDD" id="cd06225">
    <property type="entry name" value="HAMP"/>
    <property type="match status" value="1"/>
</dbReference>
<dbReference type="PANTHER" id="PTHR32089">
    <property type="entry name" value="METHYL-ACCEPTING CHEMOTAXIS PROTEIN MCPB"/>
    <property type="match status" value="1"/>
</dbReference>
<dbReference type="SMART" id="SM00304">
    <property type="entry name" value="HAMP"/>
    <property type="match status" value="2"/>
</dbReference>
<feature type="domain" description="Methyl-accepting transducer" evidence="7">
    <location>
        <begin position="246"/>
        <end position="482"/>
    </location>
</feature>
<evidence type="ECO:0000256" key="4">
    <source>
        <dbReference type="PROSITE-ProRule" id="PRU00284"/>
    </source>
</evidence>
<reference evidence="9 10" key="1">
    <citation type="submission" date="2019-04" db="EMBL/GenBank/DDBJ databases">
        <title>Chitiniphilus eburnea sp. nov., a novel chitinolytic bacterium isolated from aquaculture sludge.</title>
        <authorList>
            <person name="Sheng M."/>
        </authorList>
    </citation>
    <scope>NUCLEOTIDE SEQUENCE [LARGE SCALE GENOMIC DNA]</scope>
    <source>
        <strain evidence="9 10">HX-2-15</strain>
    </source>
</reference>
<keyword evidence="10" id="KW-1185">Reference proteome</keyword>
<keyword evidence="2 4" id="KW-0807">Transducer</keyword>
<organism evidence="9 10">
    <name type="scientific">Chitiniphilus eburneus</name>
    <dbReference type="NCBI Taxonomy" id="2571148"/>
    <lineage>
        <taxon>Bacteria</taxon>
        <taxon>Pseudomonadati</taxon>
        <taxon>Pseudomonadota</taxon>
        <taxon>Betaproteobacteria</taxon>
        <taxon>Neisseriales</taxon>
        <taxon>Chitinibacteraceae</taxon>
        <taxon>Chitiniphilus</taxon>
    </lineage>
</organism>